<keyword evidence="2" id="KW-1185">Reference proteome</keyword>
<keyword evidence="1" id="KW-0472">Membrane</keyword>
<keyword evidence="1" id="KW-1133">Transmembrane helix</keyword>
<evidence type="ECO:0000313" key="2">
    <source>
        <dbReference type="Proteomes" id="UP000095283"/>
    </source>
</evidence>
<evidence type="ECO:0000313" key="3">
    <source>
        <dbReference type="WBParaSite" id="Hba_08551"/>
    </source>
</evidence>
<proteinExistence type="predicted"/>
<protein>
    <submittedName>
        <fullName evidence="3">Uncharacterized protein</fullName>
    </submittedName>
</protein>
<reference evidence="3" key="1">
    <citation type="submission" date="2016-11" db="UniProtKB">
        <authorList>
            <consortium name="WormBaseParasite"/>
        </authorList>
    </citation>
    <scope>IDENTIFICATION</scope>
</reference>
<organism evidence="2 3">
    <name type="scientific">Heterorhabditis bacteriophora</name>
    <name type="common">Entomopathogenic nematode worm</name>
    <dbReference type="NCBI Taxonomy" id="37862"/>
    <lineage>
        <taxon>Eukaryota</taxon>
        <taxon>Metazoa</taxon>
        <taxon>Ecdysozoa</taxon>
        <taxon>Nematoda</taxon>
        <taxon>Chromadorea</taxon>
        <taxon>Rhabditida</taxon>
        <taxon>Rhabditina</taxon>
        <taxon>Rhabditomorpha</taxon>
        <taxon>Strongyloidea</taxon>
        <taxon>Heterorhabditidae</taxon>
        <taxon>Heterorhabditis</taxon>
    </lineage>
</organism>
<name>A0A1I7WTV4_HETBA</name>
<evidence type="ECO:0000256" key="1">
    <source>
        <dbReference type="SAM" id="Phobius"/>
    </source>
</evidence>
<dbReference type="Proteomes" id="UP000095283">
    <property type="component" value="Unplaced"/>
</dbReference>
<dbReference type="AlphaFoldDB" id="A0A1I7WTV4"/>
<keyword evidence="1" id="KW-0812">Transmembrane</keyword>
<feature type="transmembrane region" description="Helical" evidence="1">
    <location>
        <begin position="20"/>
        <end position="44"/>
    </location>
</feature>
<accession>A0A1I7WTV4</accession>
<sequence length="100" mass="11344">MDLTTTTTGSFTDDSSYTQFHVILSINNNTVIVIITTLLDILCLMESLGSLDQTENRAPMDRRTRTYLGLLDLQALDLQILQRWILLLRCLVQAHLFSDA</sequence>
<dbReference type="WBParaSite" id="Hba_08551">
    <property type="protein sequence ID" value="Hba_08551"/>
    <property type="gene ID" value="Hba_08551"/>
</dbReference>